<dbReference type="Gene3D" id="3.40.50.300">
    <property type="entry name" value="P-loop containing nucleotide triphosphate hydrolases"/>
    <property type="match status" value="1"/>
</dbReference>
<evidence type="ECO:0000256" key="1">
    <source>
        <dbReference type="ARBA" id="ARBA00022737"/>
    </source>
</evidence>
<protein>
    <submittedName>
        <fullName evidence="6">Uncharacterized protein</fullName>
    </submittedName>
</protein>
<dbReference type="InterPro" id="IPR042197">
    <property type="entry name" value="Apaf_helical"/>
</dbReference>
<evidence type="ECO:0000313" key="6">
    <source>
        <dbReference type="EMBL" id="WVZ49423.1"/>
    </source>
</evidence>
<dbReference type="Pfam" id="PF23598">
    <property type="entry name" value="LRR_14"/>
    <property type="match status" value="1"/>
</dbReference>
<dbReference type="GO" id="GO:0098542">
    <property type="term" value="P:defense response to other organism"/>
    <property type="evidence" value="ECO:0007669"/>
    <property type="project" value="TreeGrafter"/>
</dbReference>
<dbReference type="InterPro" id="IPR032675">
    <property type="entry name" value="LRR_dom_sf"/>
</dbReference>
<name>A0AAQ3PKS0_PASNO</name>
<evidence type="ECO:0000256" key="2">
    <source>
        <dbReference type="ARBA" id="ARBA00022821"/>
    </source>
</evidence>
<feature type="domain" description="Disease resistance R13L4/SHOC-2-like LRR" evidence="5">
    <location>
        <begin position="547"/>
        <end position="897"/>
    </location>
</feature>
<dbReference type="InterPro" id="IPR058922">
    <property type="entry name" value="WHD_DRP"/>
</dbReference>
<dbReference type="Gene3D" id="3.80.10.10">
    <property type="entry name" value="Ribonuclease Inhibitor"/>
    <property type="match status" value="1"/>
</dbReference>
<dbReference type="InterPro" id="IPR002182">
    <property type="entry name" value="NB-ARC"/>
</dbReference>
<sequence length="910" mass="101930">MKGGEVKGIVGLVSSVLGEVRRVIEEDRKLNGRLKNGLELIRDEMELVTAQIADNDENYQEAAQETRILQLQELAYDMEDFVLSLWAPGGYGRKLLMVIGMDRRQRHLDRIEHFKERIKNLMELKPTEARAGSSCLLEGDGDDVDSSYASEAELVGITKPKLELLELLSSPAVRGQKLRVVAVVGRRGVGKTALVRAVYEHARRSGAFHRVAWVPRCNHADPRGISKKILEDFGTPGPGSATSTDLPAALVDMRYLVVIDDVQQANLWKGIKHLFPESYLSSRVIVTTNVLSVATTCSTGCYVYTMQDLCNAESQNLFWRKVELSRSEALEGGLDSIFDKCDGLPLAVISVANHLLDQGQNWTVVDVEHLGQSLGKYLASSTTMETAFQKMRRSLVQCYDGLPEHVDRTFLLSMSMFPKGAQIKNTSLVRKLAAEGLVVGDVRLKKEDVAYGCLKKLIDRSIVDSVCNGMDSIAKRCQVHGIMLEFVIHKSVYKNFATLIHKDDLVPKYESPYLVRRLSIHDGTAESKRLATKLKLSATRWLTISNCTDLLDLKNFRLLRLLDLEGCNGIDNIVMNNICKLLFLKYLSLRDTDVKMVPKKIKKLKCLETLDIRGTGVKNLPVEVFLLPLLTYLFGRFELPHLSNKTIQTMLCLHTLAGVILNKDFEGFNQIMLHATNLKKVKIWCTDAPPTSSNLTFWYRLRQRCIGSKALESLSIDSGHVSNDFMSHINAPCAIRSIKIRGVLQCLPGSITLSGLKSLIELYLVSTGLSCEALSALQNLPRLVYLKLVEERDGFWGGSFIVKNDGFRSLQRLCFEAPRLPQVIIEGDGMSLITSLQLLCSQTFTPVYLPHFLVSETAQLEHWLGVMGISCLERLNEVVLHRDVADARFQAWKRLAAQHQNLPYVKKQSV</sequence>
<proteinExistence type="predicted"/>
<dbReference type="Pfam" id="PF00931">
    <property type="entry name" value="NB-ARC"/>
    <property type="match status" value="1"/>
</dbReference>
<dbReference type="SUPFAM" id="SSF52540">
    <property type="entry name" value="P-loop containing nucleoside triphosphate hydrolases"/>
    <property type="match status" value="1"/>
</dbReference>
<evidence type="ECO:0000259" key="4">
    <source>
        <dbReference type="Pfam" id="PF23559"/>
    </source>
</evidence>
<accession>A0AAQ3PKS0</accession>
<keyword evidence="1" id="KW-0677">Repeat</keyword>
<dbReference type="Gene3D" id="1.10.10.10">
    <property type="entry name" value="Winged helix-like DNA-binding domain superfamily/Winged helix DNA-binding domain"/>
    <property type="match status" value="1"/>
</dbReference>
<feature type="domain" description="NB-ARC" evidence="3">
    <location>
        <begin position="175"/>
        <end position="322"/>
    </location>
</feature>
<gene>
    <name evidence="6" type="ORF">U9M48_000788</name>
</gene>
<dbReference type="InterPro" id="IPR055414">
    <property type="entry name" value="LRR_R13L4/SHOC2-like"/>
</dbReference>
<dbReference type="EMBL" id="CP144745">
    <property type="protein sequence ID" value="WVZ49423.1"/>
    <property type="molecule type" value="Genomic_DNA"/>
</dbReference>
<feature type="domain" description="Disease resistance protein winged helix" evidence="4">
    <location>
        <begin position="416"/>
        <end position="487"/>
    </location>
</feature>
<dbReference type="SUPFAM" id="SSF52047">
    <property type="entry name" value="RNI-like"/>
    <property type="match status" value="1"/>
</dbReference>
<dbReference type="GO" id="GO:0043531">
    <property type="term" value="F:ADP binding"/>
    <property type="evidence" value="ECO:0007669"/>
    <property type="project" value="InterPro"/>
</dbReference>
<keyword evidence="7" id="KW-1185">Reference proteome</keyword>
<dbReference type="AlphaFoldDB" id="A0AAQ3PKS0"/>
<reference evidence="6 7" key="1">
    <citation type="submission" date="2024-02" db="EMBL/GenBank/DDBJ databases">
        <title>High-quality chromosome-scale genome assembly of Pensacola bahiagrass (Paspalum notatum Flugge var. saurae).</title>
        <authorList>
            <person name="Vega J.M."/>
            <person name="Podio M."/>
            <person name="Orjuela J."/>
            <person name="Siena L.A."/>
            <person name="Pessino S.C."/>
            <person name="Combes M.C."/>
            <person name="Mariac C."/>
            <person name="Albertini E."/>
            <person name="Pupilli F."/>
            <person name="Ortiz J.P.A."/>
            <person name="Leblanc O."/>
        </authorList>
    </citation>
    <scope>NUCLEOTIDE SEQUENCE [LARGE SCALE GENOMIC DNA]</scope>
    <source>
        <strain evidence="6">R1</strain>
        <tissue evidence="6">Leaf</tissue>
    </source>
</reference>
<dbReference type="PRINTS" id="PR00364">
    <property type="entry name" value="DISEASERSIST"/>
</dbReference>
<dbReference type="InterPro" id="IPR036388">
    <property type="entry name" value="WH-like_DNA-bd_sf"/>
</dbReference>
<dbReference type="PANTHER" id="PTHR23155:SF1227">
    <property type="entry name" value="OS11G0462500 PROTEIN"/>
    <property type="match status" value="1"/>
</dbReference>
<keyword evidence="2" id="KW-0611">Plant defense</keyword>
<dbReference type="Gene3D" id="1.10.8.430">
    <property type="entry name" value="Helical domain of apoptotic protease-activating factors"/>
    <property type="match status" value="1"/>
</dbReference>
<dbReference type="InterPro" id="IPR044974">
    <property type="entry name" value="Disease_R_plants"/>
</dbReference>
<evidence type="ECO:0000313" key="7">
    <source>
        <dbReference type="Proteomes" id="UP001341281"/>
    </source>
</evidence>
<dbReference type="Proteomes" id="UP001341281">
    <property type="component" value="Chromosome 01"/>
</dbReference>
<dbReference type="PANTHER" id="PTHR23155">
    <property type="entry name" value="DISEASE RESISTANCE PROTEIN RP"/>
    <property type="match status" value="1"/>
</dbReference>
<evidence type="ECO:0000259" key="5">
    <source>
        <dbReference type="Pfam" id="PF23598"/>
    </source>
</evidence>
<organism evidence="6 7">
    <name type="scientific">Paspalum notatum var. saurae</name>
    <dbReference type="NCBI Taxonomy" id="547442"/>
    <lineage>
        <taxon>Eukaryota</taxon>
        <taxon>Viridiplantae</taxon>
        <taxon>Streptophyta</taxon>
        <taxon>Embryophyta</taxon>
        <taxon>Tracheophyta</taxon>
        <taxon>Spermatophyta</taxon>
        <taxon>Magnoliopsida</taxon>
        <taxon>Liliopsida</taxon>
        <taxon>Poales</taxon>
        <taxon>Poaceae</taxon>
        <taxon>PACMAD clade</taxon>
        <taxon>Panicoideae</taxon>
        <taxon>Andropogonodae</taxon>
        <taxon>Paspaleae</taxon>
        <taxon>Paspalinae</taxon>
        <taxon>Paspalum</taxon>
    </lineage>
</organism>
<evidence type="ECO:0000259" key="3">
    <source>
        <dbReference type="Pfam" id="PF00931"/>
    </source>
</evidence>
<dbReference type="Pfam" id="PF23559">
    <property type="entry name" value="WHD_DRP"/>
    <property type="match status" value="1"/>
</dbReference>
<dbReference type="Gene3D" id="1.20.5.4130">
    <property type="match status" value="1"/>
</dbReference>
<dbReference type="InterPro" id="IPR027417">
    <property type="entry name" value="P-loop_NTPase"/>
</dbReference>